<organism evidence="2 3">
    <name type="scientific">Lactobacillus melliventris</name>
    <dbReference type="NCBI Taxonomy" id="1218507"/>
    <lineage>
        <taxon>Bacteria</taxon>
        <taxon>Bacillati</taxon>
        <taxon>Bacillota</taxon>
        <taxon>Bacilli</taxon>
        <taxon>Lactobacillales</taxon>
        <taxon>Lactobacillaceae</taxon>
        <taxon>Lactobacillus</taxon>
    </lineage>
</organism>
<dbReference type="InterPro" id="IPR010390">
    <property type="entry name" value="ABC-2_transporter-like"/>
</dbReference>
<dbReference type="PANTHER" id="PTHR36833">
    <property type="entry name" value="SLR0610 PROTEIN-RELATED"/>
    <property type="match status" value="1"/>
</dbReference>
<keyword evidence="1" id="KW-1133">Transmembrane helix</keyword>
<dbReference type="PANTHER" id="PTHR36833:SF1">
    <property type="entry name" value="INTEGRAL MEMBRANE TRANSPORT PROTEIN"/>
    <property type="match status" value="1"/>
</dbReference>
<accession>A0ABX5N3F6</accession>
<feature type="transmembrane region" description="Helical" evidence="1">
    <location>
        <begin position="193"/>
        <end position="216"/>
    </location>
</feature>
<sequence length="261" mass="29942">MLRYFKLQKIFIVQYLKQLMEYKTDFVIGIIGVFLTQALNIAFLWIIFSKIPTLYGWTLTQIAFIYGFSLIPKGIDHLLFDNLWNLGKRIIRNGQFDKYMLRPISPLFQVLIETFQLDACGELIIGIALLIKTSNIVHWSLWKAALFIIAIPFATLIYTSIKIIAASIAFWSKQSGSLMYIFYMLNNFAKYPVSIYNGTIRIIISFIIPFAFTAFYPASFFLTGNKGWFNIGGLIIISILLFTLSLLIWHKGISVYESSGS</sequence>
<dbReference type="EMBL" id="QGLG01000002">
    <property type="protein sequence ID" value="PXY85233.1"/>
    <property type="molecule type" value="Genomic_DNA"/>
</dbReference>
<keyword evidence="1" id="KW-0812">Transmembrane</keyword>
<dbReference type="Proteomes" id="UP000247698">
    <property type="component" value="Unassembled WGS sequence"/>
</dbReference>
<evidence type="ECO:0000313" key="3">
    <source>
        <dbReference type="Proteomes" id="UP000247698"/>
    </source>
</evidence>
<evidence type="ECO:0000256" key="1">
    <source>
        <dbReference type="SAM" id="Phobius"/>
    </source>
</evidence>
<protein>
    <submittedName>
        <fullName evidence="2">Multidrug ABC transporter permease</fullName>
    </submittedName>
</protein>
<feature type="transmembrane region" description="Helical" evidence="1">
    <location>
        <begin position="144"/>
        <end position="172"/>
    </location>
</feature>
<feature type="transmembrane region" description="Helical" evidence="1">
    <location>
        <begin position="26"/>
        <end position="48"/>
    </location>
</feature>
<reference evidence="2 3" key="1">
    <citation type="submission" date="2018-05" db="EMBL/GenBank/DDBJ databases">
        <title>Reference genomes for bee gut microbiota database.</title>
        <authorList>
            <person name="Ellegaard K.M."/>
        </authorList>
    </citation>
    <scope>NUCLEOTIDE SEQUENCE [LARGE SCALE GENOMIC DNA]</scope>
    <source>
        <strain evidence="2 3">ESL0184</strain>
    </source>
</reference>
<keyword evidence="1" id="KW-0472">Membrane</keyword>
<proteinExistence type="predicted"/>
<gene>
    <name evidence="2" type="ORF">DK873_08870</name>
</gene>
<comment type="caution">
    <text evidence="2">The sequence shown here is derived from an EMBL/GenBank/DDBJ whole genome shotgun (WGS) entry which is preliminary data.</text>
</comment>
<name>A0ABX5N3F6_9LACO</name>
<evidence type="ECO:0000313" key="2">
    <source>
        <dbReference type="EMBL" id="PXY85233.1"/>
    </source>
</evidence>
<keyword evidence="3" id="KW-1185">Reference proteome</keyword>
<dbReference type="RefSeq" id="WP_110446638.1">
    <property type="nucleotide sequence ID" value="NZ_QGLG01000002.1"/>
</dbReference>
<dbReference type="Pfam" id="PF06182">
    <property type="entry name" value="ABC2_membrane_6"/>
    <property type="match status" value="1"/>
</dbReference>
<feature type="transmembrane region" description="Helical" evidence="1">
    <location>
        <begin position="228"/>
        <end position="249"/>
    </location>
</feature>